<reference evidence="1 2" key="1">
    <citation type="submission" date="2024-01" db="EMBL/GenBank/DDBJ databases">
        <title>the genome sequence of strain Microbacterium schleiferi NBRC 15075.</title>
        <authorList>
            <person name="Ding Y."/>
            <person name="Zhang G."/>
        </authorList>
    </citation>
    <scope>NUCLEOTIDE SEQUENCE [LARGE SCALE GENOMIC DNA]</scope>
    <source>
        <strain evidence="1 2">NBRC 15075</strain>
    </source>
</reference>
<keyword evidence="2" id="KW-1185">Reference proteome</keyword>
<dbReference type="EMBL" id="JAZHOV010000005">
    <property type="protein sequence ID" value="MEF2255313.1"/>
    <property type="molecule type" value="Genomic_DNA"/>
</dbReference>
<dbReference type="Proteomes" id="UP001351900">
    <property type="component" value="Unassembled WGS sequence"/>
</dbReference>
<name>A0ABU7V7U0_9MICO</name>
<evidence type="ECO:0000313" key="1">
    <source>
        <dbReference type="EMBL" id="MEF2255313.1"/>
    </source>
</evidence>
<proteinExistence type="predicted"/>
<evidence type="ECO:0000313" key="2">
    <source>
        <dbReference type="Proteomes" id="UP001351900"/>
    </source>
</evidence>
<dbReference type="RefSeq" id="WP_331791616.1">
    <property type="nucleotide sequence ID" value="NZ_BAAAUO010000008.1"/>
</dbReference>
<protein>
    <submittedName>
        <fullName evidence="1">Uncharacterized protein</fullName>
    </submittedName>
</protein>
<gene>
    <name evidence="1" type="ORF">V2V91_09235</name>
</gene>
<organism evidence="1 2">
    <name type="scientific">Microbacterium schleiferi</name>
    <dbReference type="NCBI Taxonomy" id="69362"/>
    <lineage>
        <taxon>Bacteria</taxon>
        <taxon>Bacillati</taxon>
        <taxon>Actinomycetota</taxon>
        <taxon>Actinomycetes</taxon>
        <taxon>Micrococcales</taxon>
        <taxon>Microbacteriaceae</taxon>
        <taxon>Microbacterium</taxon>
    </lineage>
</organism>
<sequence>MTTINMTPDSEAAVRTILDRAIGVASGYGPEIESEVVEAAKVPLDEASAQHLYERVLTVLADLDGQNLSEQQRTEARAAIQREAAEIAAATPRPEPEQEAQQVVLVEKHGLRVRDVTPVPQFNGVVVPMKEGYVDVLTLNPWDENQRVILHVADFQARFHRQPDRQELLGILQGTVKLQSGTADPFNLKPLAGSIARKGVERPPIITHEGVPHDGNRRIAASRYVVESGEFSAEEVERARWIRVWQTLPDTTDDQLNAVVLSLNFEEDYKEKWPEYVKAKLVAEEFRSRLEMLGELPTTPKERAIRADVAKKFAIRAQDVTRYLRMVQWAEDFTDYHVESGKSEADVQYRTNTAFQWFYELDAGPTGSKVTERFEQDPDLRGIVYDLMFDGTFDSGAQVRALYQVANDDEAYRQLVRAHQIRELQRAEAKELITDAINGARERVRAAKAIALDQYALGIIKRLGDTPANSWSTLDTELLTKLRGTLIAATGAVDGVLSTRGEGAGEQQ</sequence>
<accession>A0ABU7V7U0</accession>
<comment type="caution">
    <text evidence="1">The sequence shown here is derived from an EMBL/GenBank/DDBJ whole genome shotgun (WGS) entry which is preliminary data.</text>
</comment>